<dbReference type="Proteomes" id="UP000594262">
    <property type="component" value="Unplaced"/>
</dbReference>
<dbReference type="InterPro" id="IPR043128">
    <property type="entry name" value="Rev_trsase/Diguanyl_cyclase"/>
</dbReference>
<organism evidence="2 3">
    <name type="scientific">Clytia hemisphaerica</name>
    <dbReference type="NCBI Taxonomy" id="252671"/>
    <lineage>
        <taxon>Eukaryota</taxon>
        <taxon>Metazoa</taxon>
        <taxon>Cnidaria</taxon>
        <taxon>Hydrozoa</taxon>
        <taxon>Hydroidolina</taxon>
        <taxon>Leptothecata</taxon>
        <taxon>Obeliida</taxon>
        <taxon>Clytiidae</taxon>
        <taxon>Clytia</taxon>
    </lineage>
</organism>
<dbReference type="OrthoDB" id="425681at2759"/>
<dbReference type="EnsemblMetazoa" id="CLYHEMT013646.1">
    <property type="protein sequence ID" value="CLYHEMP013646.1"/>
    <property type="gene ID" value="CLYHEMG013646"/>
</dbReference>
<feature type="domain" description="Reverse transcriptase" evidence="1">
    <location>
        <begin position="177"/>
        <end position="435"/>
    </location>
</feature>
<evidence type="ECO:0000313" key="3">
    <source>
        <dbReference type="Proteomes" id="UP000594262"/>
    </source>
</evidence>
<reference evidence="2" key="1">
    <citation type="submission" date="2021-01" db="UniProtKB">
        <authorList>
            <consortium name="EnsemblMetazoa"/>
        </authorList>
    </citation>
    <scope>IDENTIFICATION</scope>
</reference>
<proteinExistence type="predicted"/>
<dbReference type="Gene3D" id="3.30.70.270">
    <property type="match status" value="1"/>
</dbReference>
<dbReference type="InterPro" id="IPR043502">
    <property type="entry name" value="DNA/RNA_pol_sf"/>
</dbReference>
<dbReference type="AlphaFoldDB" id="A0A7M6DK52"/>
<dbReference type="PROSITE" id="PS50878">
    <property type="entry name" value="RT_POL"/>
    <property type="match status" value="1"/>
</dbReference>
<protein>
    <recommendedName>
        <fullName evidence="1">Reverse transcriptase domain-containing protein</fullName>
    </recommendedName>
</protein>
<accession>A0A7M6DK52</accession>
<sequence length="658" mass="75900">MFNLWRDKNFPRCQNDVTYQRYLYARKSFRTMAKRCKNQSNFEHYINTEKIRKSNPRTYWKNIKMNSNPTQKLFTIKGKTSTSEITSEFHDHFKSLLNEPRTPGINNKETETHLIQLLSHLQNTSSQDFYISECEVEKAINTLSKDKTRDPFHLKSEHFIHALDSISLQYTTNLINKIFQAQELPRSLCTSLIIPLVKSHKKSLNDPNNYRGISIIPILTKIIEIIILQKCPTIKDHDTSQFGFASGSSSIHAEILIQDTIKHYNKNGSSIYLCSLDAEKAFDCCNWGKLFEKLCSRVDIPPTVLKVLIQLYLNSESSVLYRDHRSDPFKLSQGVKQGSLLSPYLYNYYTDGLLKSVKSLEIGTFLGNINTSMIVYADDIILISPTLKSLQALVDECVEYGQAHGLKFNHRKTQFCTSGNYQIMSPHLELYGQKVYPKKTLEHLGFKWETKNSLLQLKAHKDTRLAEMWAVTSSLISAGVRKHSSKHHHKPIPDDCSTQIIVRYGNFRSYSSDKIQLEAQARSSLKSLLGVSKHSRNLMNKICRIPDIESIIRKRQILLINQLLKNHTLRQHLLYIASLNSEQRSFSILNTFFQQYILNDLDITNGLLGNITTYSTISPVEVEEPEISQCKLYLQNWHILEHRAAFKSLLEAKIQRNV</sequence>
<dbReference type="SUPFAM" id="SSF56672">
    <property type="entry name" value="DNA/RNA polymerases"/>
    <property type="match status" value="1"/>
</dbReference>
<evidence type="ECO:0000313" key="2">
    <source>
        <dbReference type="EnsemblMetazoa" id="CLYHEMP013646.1"/>
    </source>
</evidence>
<name>A0A7M6DK52_9CNID</name>
<dbReference type="InterPro" id="IPR000477">
    <property type="entry name" value="RT_dom"/>
</dbReference>
<dbReference type="PANTHER" id="PTHR19446">
    <property type="entry name" value="REVERSE TRANSCRIPTASES"/>
    <property type="match status" value="1"/>
</dbReference>
<dbReference type="CDD" id="cd01650">
    <property type="entry name" value="RT_nLTR_like"/>
    <property type="match status" value="1"/>
</dbReference>
<dbReference type="Pfam" id="PF00078">
    <property type="entry name" value="RVT_1"/>
    <property type="match status" value="1"/>
</dbReference>
<evidence type="ECO:0000259" key="1">
    <source>
        <dbReference type="PROSITE" id="PS50878"/>
    </source>
</evidence>
<keyword evidence="3" id="KW-1185">Reference proteome</keyword>